<dbReference type="RefSeq" id="WP_002992000.1">
    <property type="nucleotide sequence ID" value="NZ_CP068107.1"/>
</dbReference>
<gene>
    <name evidence="1" type="ORF">I6I88_06930</name>
    <name evidence="2" type="ORF">NCTC11179_00738</name>
</gene>
<sequence>MTLQEIKGIRKQFEYYQMLADKTIGLLSQEELNWKYNIESNSIAMIMRHITGNLLSRFTNFFSEDGEKTWRDRDNEFADGIYDKNEIITNWTKGWTVLFEVLEGITEENIHAVVKIRNQDHTVGEALYRQLAHYPYHIGQIVFLGKLIKNTEWESLSIPRNKSQAYNTEKFNQANTDTHFTDDYLTK</sequence>
<dbReference type="EMBL" id="CP068108">
    <property type="protein sequence ID" value="QQU01470.1"/>
    <property type="molecule type" value="Genomic_DNA"/>
</dbReference>
<reference evidence="2 3" key="1">
    <citation type="submission" date="2018-06" db="EMBL/GenBank/DDBJ databases">
        <authorList>
            <consortium name="Pathogen Informatics"/>
            <person name="Doyle S."/>
        </authorList>
    </citation>
    <scope>NUCLEOTIDE SEQUENCE [LARGE SCALE GENOMIC DNA]</scope>
    <source>
        <strain evidence="2 3">NCTC11179</strain>
    </source>
</reference>
<dbReference type="InterPro" id="IPR011466">
    <property type="entry name" value="DUF1572"/>
</dbReference>
<accession>A0A378RJQ8</accession>
<dbReference type="Proteomes" id="UP000255024">
    <property type="component" value="Unassembled WGS sequence"/>
</dbReference>
<organism evidence="2 3">
    <name type="scientific">Myroides odoratus</name>
    <name type="common">Flavobacterium odoratum</name>
    <dbReference type="NCBI Taxonomy" id="256"/>
    <lineage>
        <taxon>Bacteria</taxon>
        <taxon>Pseudomonadati</taxon>
        <taxon>Bacteroidota</taxon>
        <taxon>Flavobacteriia</taxon>
        <taxon>Flavobacteriales</taxon>
        <taxon>Flavobacteriaceae</taxon>
        <taxon>Myroides</taxon>
    </lineage>
</organism>
<proteinExistence type="predicted"/>
<dbReference type="InterPro" id="IPR034660">
    <property type="entry name" value="DinB/YfiT-like"/>
</dbReference>
<dbReference type="SUPFAM" id="SSF109854">
    <property type="entry name" value="DinB/YfiT-like putative metalloenzymes"/>
    <property type="match status" value="1"/>
</dbReference>
<dbReference type="Gene3D" id="1.20.120.450">
    <property type="entry name" value="dinb family like domain"/>
    <property type="match status" value="1"/>
</dbReference>
<reference evidence="1 4" key="2">
    <citation type="submission" date="2021-01" db="EMBL/GenBank/DDBJ databases">
        <title>FDA dAtabase for Regulatory Grade micrObial Sequences (FDA-ARGOS): Supporting development and validation of Infectious Disease Dx tests.</title>
        <authorList>
            <person name="Sproer C."/>
            <person name="Gronow S."/>
            <person name="Severitt S."/>
            <person name="Schroder I."/>
            <person name="Tallon L."/>
            <person name="Sadzewicz L."/>
            <person name="Zhao X."/>
            <person name="Boylan J."/>
            <person name="Ott S."/>
            <person name="Bowen H."/>
            <person name="Vavikolanu K."/>
            <person name="Mehta A."/>
            <person name="Aluvathingal J."/>
            <person name="Nadendla S."/>
            <person name="Lowell S."/>
            <person name="Myers T."/>
            <person name="Yan Y."/>
            <person name="Sichtig H."/>
        </authorList>
    </citation>
    <scope>NUCLEOTIDE SEQUENCE [LARGE SCALE GENOMIC DNA]</scope>
    <source>
        <strain evidence="1 4">FDAARGOS_1131</strain>
    </source>
</reference>
<evidence type="ECO:0000313" key="2">
    <source>
        <dbReference type="EMBL" id="STZ27205.1"/>
    </source>
</evidence>
<dbReference type="Pfam" id="PF07609">
    <property type="entry name" value="DUF1572"/>
    <property type="match status" value="1"/>
</dbReference>
<dbReference type="GeneID" id="93527384"/>
<evidence type="ECO:0000313" key="1">
    <source>
        <dbReference type="EMBL" id="QQU01470.1"/>
    </source>
</evidence>
<protein>
    <submittedName>
        <fullName evidence="1">DUF1572 family protein</fullName>
    </submittedName>
    <submittedName>
        <fullName evidence="2">Protein of uncharacterized function (DUF1572)</fullName>
    </submittedName>
</protein>
<evidence type="ECO:0000313" key="3">
    <source>
        <dbReference type="Proteomes" id="UP000255024"/>
    </source>
</evidence>
<dbReference type="EMBL" id="UGQL01000001">
    <property type="protein sequence ID" value="STZ27205.1"/>
    <property type="molecule type" value="Genomic_DNA"/>
</dbReference>
<dbReference type="AlphaFoldDB" id="A0A378RJQ8"/>
<evidence type="ECO:0000313" key="4">
    <source>
        <dbReference type="Proteomes" id="UP000596202"/>
    </source>
</evidence>
<dbReference type="OrthoDB" id="68731at2"/>
<name>A0A378RJQ8_MYROD</name>
<keyword evidence="3" id="KW-1185">Reference proteome</keyword>
<dbReference type="Proteomes" id="UP000596202">
    <property type="component" value="Chromosome"/>
</dbReference>